<keyword evidence="1" id="KW-0175">Coiled coil</keyword>
<evidence type="ECO:0000313" key="3">
    <source>
        <dbReference type="EMBL" id="KAF4673314.1"/>
    </source>
</evidence>
<feature type="region of interest" description="Disordered" evidence="2">
    <location>
        <begin position="509"/>
        <end position="530"/>
    </location>
</feature>
<dbReference type="Proteomes" id="UP000572268">
    <property type="component" value="Unassembled WGS sequence"/>
</dbReference>
<name>A0A7J6MP76_PEROL</name>
<feature type="region of interest" description="Disordered" evidence="2">
    <location>
        <begin position="699"/>
        <end position="742"/>
    </location>
</feature>
<feature type="region of interest" description="Disordered" evidence="2">
    <location>
        <begin position="168"/>
        <end position="213"/>
    </location>
</feature>
<organism evidence="3 4">
    <name type="scientific">Perkinsus olseni</name>
    <name type="common">Perkinsus atlanticus</name>
    <dbReference type="NCBI Taxonomy" id="32597"/>
    <lineage>
        <taxon>Eukaryota</taxon>
        <taxon>Sar</taxon>
        <taxon>Alveolata</taxon>
        <taxon>Perkinsozoa</taxon>
        <taxon>Perkinsea</taxon>
        <taxon>Perkinsida</taxon>
        <taxon>Perkinsidae</taxon>
        <taxon>Perkinsus</taxon>
    </lineage>
</organism>
<feature type="compositionally biased region" description="Low complexity" evidence="2">
    <location>
        <begin position="703"/>
        <end position="724"/>
    </location>
</feature>
<feature type="region of interest" description="Disordered" evidence="2">
    <location>
        <begin position="1563"/>
        <end position="1583"/>
    </location>
</feature>
<protein>
    <submittedName>
        <fullName evidence="3">Uncharacterized protein</fullName>
    </submittedName>
</protein>
<evidence type="ECO:0000256" key="2">
    <source>
        <dbReference type="SAM" id="MobiDB-lite"/>
    </source>
</evidence>
<comment type="caution">
    <text evidence="3">The sequence shown here is derived from an EMBL/GenBank/DDBJ whole genome shotgun (WGS) entry which is preliminary data.</text>
</comment>
<feature type="compositionally biased region" description="Polar residues" evidence="2">
    <location>
        <begin position="1657"/>
        <end position="1666"/>
    </location>
</feature>
<evidence type="ECO:0000313" key="4">
    <source>
        <dbReference type="Proteomes" id="UP000572268"/>
    </source>
</evidence>
<accession>A0A7J6MP76</accession>
<feature type="compositionally biased region" description="Basic and acidic residues" evidence="2">
    <location>
        <begin position="46"/>
        <end position="60"/>
    </location>
</feature>
<reference evidence="3 4" key="1">
    <citation type="submission" date="2020-04" db="EMBL/GenBank/DDBJ databases">
        <title>Perkinsus olseni comparative genomics.</title>
        <authorList>
            <person name="Bogema D.R."/>
        </authorList>
    </citation>
    <scope>NUCLEOTIDE SEQUENCE [LARGE SCALE GENOMIC DNA]</scope>
    <source>
        <strain evidence="3">ATCC PRA-31</strain>
    </source>
</reference>
<feature type="compositionally biased region" description="Pro residues" evidence="2">
    <location>
        <begin position="191"/>
        <end position="200"/>
    </location>
</feature>
<feature type="region of interest" description="Disordered" evidence="2">
    <location>
        <begin position="406"/>
        <end position="439"/>
    </location>
</feature>
<sequence length="1666" mass="183498">MSGEGVYSSGRRSAMSPSMERLIREEKAKKNNGRPYERSLGSSHHPLHDSPTRSRTPDARLERNASAMLTGSEKEAPILDTQVSELEARCSAVQRQLRSTAQSLTAVCMLFYWLVNEVASGDSGPASKESLRSRAIKIILDYVTPVRQASEALLDMWSHFYYRGDLSHPDAKQQSEGRQLTSGGHQLAPTPKIPPPPCPPNQTATHLHGHYEPEGPEFRRGLQNFALTSSFSRDYWLVEVWIATAPDEPLDIAGARENIPSALSAFFNVHPQRIRELETDIRKGGVIVLTLCVADIDDPSATSGIDLLINITEAGKDSANAMWNRNDWLYEYSRRITFKPIGLAEATLKRLDSMETKISEQPQRQPLEGAAKVPEAHRPSLNENAEVLADLRRQLKAALRRNDKLEEDLSEARREAERGPDSARDSSVSSSTGEDDKEYIGNMEAALEREQGRVAHLERELEAAVRAAQRVTHDKKVKKALESELTHIRADKEKHKRERKAIMDRVIAHRPSQHDTGDRRALHAAEREESSKNAAKIAALESLLHKSLSYSYVAIKLHSLSPTPPAAGWGLEMFYAQVSTPDSPGSVDSHGAHRGDWKGRVLFLPYTEGMTFTVDVTCVWRTATGEACRQEELGRTGFIRVAHAQDKRQDGSDDDDDIGTYPLRRSTSNASTVYTDPLSILLGVYCCISGSRVQHIRAQQLGSDHTSSGAASSSSPYSGRSSHSVDTLVTESSGIGPRSENGTCCYEKQAQEFRSFVADRYGSLNEPPLSVTDPHIAVLSEDTRPLETYMTLIAFGPTAYPSTYDSEQMDLNRRNYLADRSPHVPFCIVEVNESTGDVKAVHIDCCDRVLIDGSVSIDLAMCHHVIHRKVLLPGKPPIYLRMALSSAFDKNVFLCGYADVEQEGDFEPLLLCTLDGMPEAEDEHRHYRSMSSEIDAPEISRGLDERHVATWHGGRDRAKRSTEPLPRPTRKLVYATCCSEEEYGIVLIVIDDDGCVWMRTDDRPACGRRVWFPALPFTRGVEAGDRCQQVLQLHNGFTHRGDEYGFATATRSGGVVVIEGCIGNTREFPDISTRQAALPLQVAALPIGFRPAAVMSFLTASDIIGETLALPTISVIALGVTPTLRKRILVRRSDLDWPAVAVTPRPDVCDSSLHGPTCSLIDGHQSDLAVLHHGGVRLGELLPQSLLDSSDDADELRARVNRLLRRLNHSEPVSKDAEAVAFHLSLQTSTFTQMPDGVNIHYDDRWSIEVGRRPMLGPSDTAGRITFTKNVTITTLVVESPSPVVVQGLSAQRVQWEGHARLSPIQSRIDLVAQSLLVGITRSNLDVPADATAVDEIRIISLSPVTLFTIEGRVSVKDPWHSPHRSILLEPRSRSKYRNAWLGVVAASADFVDMHYVAEHGLKCRRAPSARDVDLTRGVFTNDLYSEIAPMARPTPSLFKLSQHVSRVLMSSWAKAYANSEDSIIEAALASTTEDAAIVEYLRWAALPRGERVVVADSELDREELAVRKDMKEILEMVHARFQKGPKAKAAVVSVDLSGDDIDTSRISAAVKTAFELVADGSHAATSTHTDGEGVSDKKSSTAESRYIVHSERGEHVISHEDLIDVVESLLGRITGDGGDAEEVKIESFEDSPPIPRSEDPALTSEGSPAPEERMPGSQSSSESPT</sequence>
<feature type="compositionally biased region" description="Basic and acidic residues" evidence="2">
    <location>
        <begin position="1570"/>
        <end position="1583"/>
    </location>
</feature>
<feature type="region of interest" description="Disordered" evidence="2">
    <location>
        <begin position="644"/>
        <end position="664"/>
    </location>
</feature>
<feature type="region of interest" description="Disordered" evidence="2">
    <location>
        <begin position="356"/>
        <end position="382"/>
    </location>
</feature>
<dbReference type="EMBL" id="JABANN010000053">
    <property type="protein sequence ID" value="KAF4673314.1"/>
    <property type="molecule type" value="Genomic_DNA"/>
</dbReference>
<feature type="coiled-coil region" evidence="1">
    <location>
        <begin position="440"/>
        <end position="498"/>
    </location>
</feature>
<feature type="region of interest" description="Disordered" evidence="2">
    <location>
        <begin position="1"/>
        <end position="60"/>
    </location>
</feature>
<feature type="compositionally biased region" description="Basic and acidic residues" evidence="2">
    <location>
        <begin position="410"/>
        <end position="424"/>
    </location>
</feature>
<evidence type="ECO:0000256" key="1">
    <source>
        <dbReference type="SAM" id="Coils"/>
    </source>
</evidence>
<gene>
    <name evidence="3" type="ORF">FOL46_007474</name>
</gene>
<proteinExistence type="predicted"/>
<feature type="region of interest" description="Disordered" evidence="2">
    <location>
        <begin position="1617"/>
        <end position="1666"/>
    </location>
</feature>